<name>A0ABT2EDE2_9GAMM</name>
<evidence type="ECO:0000256" key="6">
    <source>
        <dbReference type="RuleBase" id="RU361277"/>
    </source>
</evidence>
<comment type="caution">
    <text evidence="8">The sequence shown here is derived from an EMBL/GenBank/DDBJ whole genome shotgun (WGS) entry which is preliminary data.</text>
</comment>
<evidence type="ECO:0000313" key="8">
    <source>
        <dbReference type="EMBL" id="MCS2609614.1"/>
    </source>
</evidence>
<dbReference type="PANTHER" id="PTHR43161">
    <property type="entry name" value="SORBITOL DEHYDROGENASE"/>
    <property type="match status" value="1"/>
</dbReference>
<keyword evidence="3 6" id="KW-0479">Metal-binding</keyword>
<dbReference type="Gene3D" id="3.40.50.720">
    <property type="entry name" value="NAD(P)-binding Rossmann-like Domain"/>
    <property type="match status" value="1"/>
</dbReference>
<dbReference type="InterPro" id="IPR011032">
    <property type="entry name" value="GroES-like_sf"/>
</dbReference>
<dbReference type="PANTHER" id="PTHR43161:SF9">
    <property type="entry name" value="SORBITOL DEHYDROGENASE"/>
    <property type="match status" value="1"/>
</dbReference>
<organism evidence="8 9">
    <name type="scientific">Halomonas dongshanensis</name>
    <dbReference type="NCBI Taxonomy" id="2890835"/>
    <lineage>
        <taxon>Bacteria</taxon>
        <taxon>Pseudomonadati</taxon>
        <taxon>Pseudomonadota</taxon>
        <taxon>Gammaproteobacteria</taxon>
        <taxon>Oceanospirillales</taxon>
        <taxon>Halomonadaceae</taxon>
        <taxon>Halomonas</taxon>
    </lineage>
</organism>
<reference evidence="8" key="1">
    <citation type="submission" date="2021-11" db="EMBL/GenBank/DDBJ databases">
        <title>Halomonas sp., isolated from a coastal aquaculture zone in Dongshan Bay.</title>
        <authorList>
            <person name="Lin W."/>
        </authorList>
    </citation>
    <scope>NUCLEOTIDE SEQUENCE</scope>
    <source>
        <strain evidence="8">Yzlin-01</strain>
    </source>
</reference>
<dbReference type="Gene3D" id="3.90.180.10">
    <property type="entry name" value="Medium-chain alcohol dehydrogenases, catalytic domain"/>
    <property type="match status" value="1"/>
</dbReference>
<evidence type="ECO:0000256" key="5">
    <source>
        <dbReference type="ARBA" id="ARBA00023002"/>
    </source>
</evidence>
<proteinExistence type="inferred from homology"/>
<keyword evidence="9" id="KW-1185">Reference proteome</keyword>
<evidence type="ECO:0000313" key="9">
    <source>
        <dbReference type="Proteomes" id="UP001165542"/>
    </source>
</evidence>
<dbReference type="InterPro" id="IPR002328">
    <property type="entry name" value="ADH_Zn_CS"/>
</dbReference>
<dbReference type="Proteomes" id="UP001165542">
    <property type="component" value="Unassembled WGS sequence"/>
</dbReference>
<keyword evidence="4 6" id="KW-0862">Zinc</keyword>
<dbReference type="EMBL" id="JAJISC010000004">
    <property type="protein sequence ID" value="MCS2609614.1"/>
    <property type="molecule type" value="Genomic_DNA"/>
</dbReference>
<evidence type="ECO:0000256" key="3">
    <source>
        <dbReference type="ARBA" id="ARBA00022723"/>
    </source>
</evidence>
<dbReference type="Pfam" id="PF00107">
    <property type="entry name" value="ADH_zinc_N"/>
    <property type="match status" value="1"/>
</dbReference>
<dbReference type="SUPFAM" id="SSF51735">
    <property type="entry name" value="NAD(P)-binding Rossmann-fold domains"/>
    <property type="match status" value="1"/>
</dbReference>
<dbReference type="SMART" id="SM00829">
    <property type="entry name" value="PKS_ER"/>
    <property type="match status" value="1"/>
</dbReference>
<keyword evidence="5" id="KW-0560">Oxidoreductase</keyword>
<evidence type="ECO:0000256" key="1">
    <source>
        <dbReference type="ARBA" id="ARBA00001947"/>
    </source>
</evidence>
<dbReference type="InterPro" id="IPR013154">
    <property type="entry name" value="ADH-like_N"/>
</dbReference>
<evidence type="ECO:0000259" key="7">
    <source>
        <dbReference type="SMART" id="SM00829"/>
    </source>
</evidence>
<comment type="similarity">
    <text evidence="2 6">Belongs to the zinc-containing alcohol dehydrogenase family.</text>
</comment>
<comment type="cofactor">
    <cofactor evidence="1 6">
        <name>Zn(2+)</name>
        <dbReference type="ChEBI" id="CHEBI:29105"/>
    </cofactor>
</comment>
<accession>A0ABT2EDE2</accession>
<dbReference type="InterPro" id="IPR036291">
    <property type="entry name" value="NAD(P)-bd_dom_sf"/>
</dbReference>
<dbReference type="SUPFAM" id="SSF50129">
    <property type="entry name" value="GroES-like"/>
    <property type="match status" value="1"/>
</dbReference>
<gene>
    <name evidence="8" type="ORF">LLY24_09835</name>
</gene>
<dbReference type="RefSeq" id="WP_259036123.1">
    <property type="nucleotide sequence ID" value="NZ_JAJISC010000004.1"/>
</dbReference>
<feature type="domain" description="Enoyl reductase (ER)" evidence="7">
    <location>
        <begin position="7"/>
        <end position="342"/>
    </location>
</feature>
<sequence>MLTIKIHDAHDLRIEEECDSLPPGSGEAKVKVSKGGICGSDLHYYHQGGFGKVRLREPMTLGHEASGVVAEVGSGVEHLRVGDKVAINPSMPCGECIYCEEGLFNQCENMRFYGSAMRFPHQQGLFRQEITLAARQLVTLPDDIDLAHAACAEPLAVCLHAVNQAGALEGKRVLISGCGPIGCLTAMLAAQAGAKEVIVTDMHESPLAIARRMGATSTINISESADELHPLAMGKGTVDVVFECSGSPQALSSALDVVRPRGIIVTVGLGGAVNLELNQVVAKEISLRGTFRFDKEFEQAVELIGSKRVDITPLITSVLPAADAEHAFNLASRRDRSMKVQIDFESA</sequence>
<dbReference type="InterPro" id="IPR013149">
    <property type="entry name" value="ADH-like_C"/>
</dbReference>
<dbReference type="PROSITE" id="PS00059">
    <property type="entry name" value="ADH_ZINC"/>
    <property type="match status" value="1"/>
</dbReference>
<dbReference type="InterPro" id="IPR020843">
    <property type="entry name" value="ER"/>
</dbReference>
<dbReference type="Pfam" id="PF08240">
    <property type="entry name" value="ADH_N"/>
    <property type="match status" value="1"/>
</dbReference>
<dbReference type="CDD" id="cd08232">
    <property type="entry name" value="idonate-5-DH"/>
    <property type="match status" value="1"/>
</dbReference>
<evidence type="ECO:0000256" key="2">
    <source>
        <dbReference type="ARBA" id="ARBA00008072"/>
    </source>
</evidence>
<protein>
    <submittedName>
        <fullName evidence="8">L-idonate 5-dehydrogenase</fullName>
    </submittedName>
</protein>
<evidence type="ECO:0000256" key="4">
    <source>
        <dbReference type="ARBA" id="ARBA00022833"/>
    </source>
</evidence>